<proteinExistence type="inferred from homology"/>
<reference evidence="7" key="1">
    <citation type="submission" date="2021-04" db="EMBL/GenBank/DDBJ databases">
        <authorList>
            <consortium name="Molecular Ecology Group"/>
        </authorList>
    </citation>
    <scope>NUCLEOTIDE SEQUENCE</scope>
</reference>
<protein>
    <recommendedName>
        <fullName evidence="6">Tetraspanin</fullName>
    </recommendedName>
</protein>
<dbReference type="EMBL" id="CAJHNH020002276">
    <property type="protein sequence ID" value="CAG5126177.1"/>
    <property type="molecule type" value="Genomic_DNA"/>
</dbReference>
<dbReference type="InterPro" id="IPR000301">
    <property type="entry name" value="Tetraspanin_animals"/>
</dbReference>
<dbReference type="OrthoDB" id="438211at2759"/>
<organism evidence="7 8">
    <name type="scientific">Candidula unifasciata</name>
    <dbReference type="NCBI Taxonomy" id="100452"/>
    <lineage>
        <taxon>Eukaryota</taxon>
        <taxon>Metazoa</taxon>
        <taxon>Spiralia</taxon>
        <taxon>Lophotrochozoa</taxon>
        <taxon>Mollusca</taxon>
        <taxon>Gastropoda</taxon>
        <taxon>Heterobranchia</taxon>
        <taxon>Euthyneura</taxon>
        <taxon>Panpulmonata</taxon>
        <taxon>Eupulmonata</taxon>
        <taxon>Stylommatophora</taxon>
        <taxon>Helicina</taxon>
        <taxon>Helicoidea</taxon>
        <taxon>Geomitridae</taxon>
        <taxon>Candidula</taxon>
    </lineage>
</organism>
<dbReference type="PIRSF" id="PIRSF002419">
    <property type="entry name" value="Tetraspanin"/>
    <property type="match status" value="1"/>
</dbReference>
<feature type="transmembrane region" description="Helical" evidence="6">
    <location>
        <begin position="57"/>
        <end position="81"/>
    </location>
</feature>
<dbReference type="InterPro" id="IPR018499">
    <property type="entry name" value="Tetraspanin/Peripherin"/>
</dbReference>
<dbReference type="Proteomes" id="UP000678393">
    <property type="component" value="Unassembled WGS sequence"/>
</dbReference>
<comment type="similarity">
    <text evidence="2 6">Belongs to the tetraspanin (TM4SF) family.</text>
</comment>
<sequence length="180" mass="19364">MAVTGATRIAKWILVVFNVLVLCAGAIAIGLGAWGLTSEYGAETLKNLTGSELYRGAAIAIIVGGCILVVISFFGAIGAIIESKVLLGIYFVIMLLLLILFVTAAAVGFAFRDKIGDELGKQMESSLLYKYGVDLDNNDENNEVTSVWDDVQRKLDCCGVSGGLNSTKSWLLWQSSVWFK</sequence>
<dbReference type="Gene3D" id="1.10.1450.10">
    <property type="entry name" value="Tetraspanin"/>
    <property type="match status" value="1"/>
</dbReference>
<dbReference type="PANTHER" id="PTHR19282">
    <property type="entry name" value="TETRASPANIN"/>
    <property type="match status" value="1"/>
</dbReference>
<keyword evidence="3 6" id="KW-0812">Transmembrane</keyword>
<evidence type="ECO:0000256" key="1">
    <source>
        <dbReference type="ARBA" id="ARBA00004141"/>
    </source>
</evidence>
<dbReference type="PANTHER" id="PTHR19282:SF452">
    <property type="entry name" value="LD03691P"/>
    <property type="match status" value="1"/>
</dbReference>
<evidence type="ECO:0000256" key="3">
    <source>
        <dbReference type="ARBA" id="ARBA00022692"/>
    </source>
</evidence>
<evidence type="ECO:0000256" key="4">
    <source>
        <dbReference type="ARBA" id="ARBA00022989"/>
    </source>
</evidence>
<evidence type="ECO:0000313" key="7">
    <source>
        <dbReference type="EMBL" id="CAG5126177.1"/>
    </source>
</evidence>
<evidence type="ECO:0000256" key="6">
    <source>
        <dbReference type="RuleBase" id="RU361218"/>
    </source>
</evidence>
<keyword evidence="4 6" id="KW-1133">Transmembrane helix</keyword>
<dbReference type="PRINTS" id="PR00259">
    <property type="entry name" value="TMFOUR"/>
</dbReference>
<comment type="caution">
    <text evidence="7">The sequence shown here is derived from an EMBL/GenBank/DDBJ whole genome shotgun (WGS) entry which is preliminary data.</text>
</comment>
<dbReference type="InterPro" id="IPR008952">
    <property type="entry name" value="Tetraspanin_EC2_sf"/>
</dbReference>
<evidence type="ECO:0000313" key="8">
    <source>
        <dbReference type="Proteomes" id="UP000678393"/>
    </source>
</evidence>
<keyword evidence="8" id="KW-1185">Reference proteome</keyword>
<comment type="subcellular location">
    <subcellularLocation>
        <location evidence="1 6">Membrane</location>
        <topology evidence="1 6">Multi-pass membrane protein</topology>
    </subcellularLocation>
</comment>
<name>A0A8S3Z9D6_9EUPU</name>
<evidence type="ECO:0000256" key="2">
    <source>
        <dbReference type="ARBA" id="ARBA00006840"/>
    </source>
</evidence>
<feature type="transmembrane region" description="Helical" evidence="6">
    <location>
        <begin position="12"/>
        <end position="36"/>
    </location>
</feature>
<dbReference type="SUPFAM" id="SSF48652">
    <property type="entry name" value="Tetraspanin"/>
    <property type="match status" value="1"/>
</dbReference>
<accession>A0A8S3Z9D6</accession>
<dbReference type="AlphaFoldDB" id="A0A8S3Z9D6"/>
<comment type="caution">
    <text evidence="6">Lacks conserved residue(s) required for the propagation of feature annotation.</text>
</comment>
<feature type="non-terminal residue" evidence="7">
    <location>
        <position position="180"/>
    </location>
</feature>
<gene>
    <name evidence="7" type="ORF">CUNI_LOCUS11735</name>
</gene>
<keyword evidence="5 6" id="KW-0472">Membrane</keyword>
<feature type="transmembrane region" description="Helical" evidence="6">
    <location>
        <begin position="87"/>
        <end position="111"/>
    </location>
</feature>
<dbReference type="Pfam" id="PF00335">
    <property type="entry name" value="Tetraspanin"/>
    <property type="match status" value="1"/>
</dbReference>
<dbReference type="GO" id="GO:0016020">
    <property type="term" value="C:membrane"/>
    <property type="evidence" value="ECO:0007669"/>
    <property type="project" value="UniProtKB-SubCell"/>
</dbReference>
<evidence type="ECO:0000256" key="5">
    <source>
        <dbReference type="ARBA" id="ARBA00023136"/>
    </source>
</evidence>